<proteinExistence type="predicted"/>
<evidence type="ECO:0000256" key="4">
    <source>
        <dbReference type="ARBA" id="ARBA00022763"/>
    </source>
</evidence>
<evidence type="ECO:0000256" key="5">
    <source>
        <dbReference type="ARBA" id="ARBA00023204"/>
    </source>
</evidence>
<dbReference type="PROSITE" id="PS00374">
    <property type="entry name" value="MGMT"/>
    <property type="match status" value="1"/>
</dbReference>
<name>A0ABN1KET6_9BURK</name>
<dbReference type="NCBIfam" id="TIGR00589">
    <property type="entry name" value="ogt"/>
    <property type="match status" value="1"/>
</dbReference>
<evidence type="ECO:0000256" key="6">
    <source>
        <dbReference type="ARBA" id="ARBA00049348"/>
    </source>
</evidence>
<evidence type="ECO:0000256" key="2">
    <source>
        <dbReference type="ARBA" id="ARBA00022603"/>
    </source>
</evidence>
<keyword evidence="9" id="KW-1185">Reference proteome</keyword>
<dbReference type="EMBL" id="BAAAEW010000042">
    <property type="protein sequence ID" value="GAA0764585.1"/>
    <property type="molecule type" value="Genomic_DNA"/>
</dbReference>
<dbReference type="SUPFAM" id="SSF46767">
    <property type="entry name" value="Methylated DNA-protein cysteine methyltransferase, C-terminal domain"/>
    <property type="match status" value="1"/>
</dbReference>
<dbReference type="Proteomes" id="UP001500279">
    <property type="component" value="Unassembled WGS sequence"/>
</dbReference>
<keyword evidence="2" id="KW-0489">Methyltransferase</keyword>
<protein>
    <submittedName>
        <fullName evidence="8">Methylated-DNA--[protein]-cysteine S-methyltransferase</fullName>
    </submittedName>
</protein>
<dbReference type="InterPro" id="IPR036217">
    <property type="entry name" value="MethylDNA_cys_MeTrfase_DNAb"/>
</dbReference>
<evidence type="ECO:0000313" key="8">
    <source>
        <dbReference type="EMBL" id="GAA0764585.1"/>
    </source>
</evidence>
<feature type="domain" description="Methylated-DNA-[protein]-cysteine S-methyltransferase DNA binding" evidence="7">
    <location>
        <begin position="90"/>
        <end position="173"/>
    </location>
</feature>
<organism evidence="8 9">
    <name type="scientific">Ideonella azotifigens</name>
    <dbReference type="NCBI Taxonomy" id="513160"/>
    <lineage>
        <taxon>Bacteria</taxon>
        <taxon>Pseudomonadati</taxon>
        <taxon>Pseudomonadota</taxon>
        <taxon>Betaproteobacteria</taxon>
        <taxon>Burkholderiales</taxon>
        <taxon>Sphaerotilaceae</taxon>
        <taxon>Ideonella</taxon>
    </lineage>
</organism>
<dbReference type="InterPro" id="IPR036388">
    <property type="entry name" value="WH-like_DNA-bd_sf"/>
</dbReference>
<keyword evidence="4" id="KW-0227">DNA damage</keyword>
<dbReference type="InterPro" id="IPR014048">
    <property type="entry name" value="MethylDNA_cys_MeTrfase_DNA-bd"/>
</dbReference>
<gene>
    <name evidence="8" type="ORF">GCM10009107_50890</name>
</gene>
<comment type="catalytic activity">
    <reaction evidence="1">
        <text>a 4-O-methyl-thymidine in DNA + L-cysteinyl-[protein] = a thymidine in DNA + S-methyl-L-cysteinyl-[protein]</text>
        <dbReference type="Rhea" id="RHEA:53428"/>
        <dbReference type="Rhea" id="RHEA-COMP:10131"/>
        <dbReference type="Rhea" id="RHEA-COMP:10132"/>
        <dbReference type="Rhea" id="RHEA-COMP:13555"/>
        <dbReference type="Rhea" id="RHEA-COMP:13556"/>
        <dbReference type="ChEBI" id="CHEBI:29950"/>
        <dbReference type="ChEBI" id="CHEBI:82612"/>
        <dbReference type="ChEBI" id="CHEBI:137386"/>
        <dbReference type="ChEBI" id="CHEBI:137387"/>
        <dbReference type="EC" id="2.1.1.63"/>
    </reaction>
</comment>
<dbReference type="InterPro" id="IPR001497">
    <property type="entry name" value="MethylDNA_cys_MeTrfase_AS"/>
</dbReference>
<evidence type="ECO:0000313" key="9">
    <source>
        <dbReference type="Proteomes" id="UP001500279"/>
    </source>
</evidence>
<reference evidence="8 9" key="1">
    <citation type="journal article" date="2019" name="Int. J. Syst. Evol. Microbiol.">
        <title>The Global Catalogue of Microorganisms (GCM) 10K type strain sequencing project: providing services to taxonomists for standard genome sequencing and annotation.</title>
        <authorList>
            <consortium name="The Broad Institute Genomics Platform"/>
            <consortium name="The Broad Institute Genome Sequencing Center for Infectious Disease"/>
            <person name="Wu L."/>
            <person name="Ma J."/>
        </authorList>
    </citation>
    <scope>NUCLEOTIDE SEQUENCE [LARGE SCALE GENOMIC DNA]</scope>
    <source>
        <strain evidence="8 9">JCM 15503</strain>
    </source>
</reference>
<evidence type="ECO:0000259" key="7">
    <source>
        <dbReference type="Pfam" id="PF01035"/>
    </source>
</evidence>
<evidence type="ECO:0000256" key="3">
    <source>
        <dbReference type="ARBA" id="ARBA00022679"/>
    </source>
</evidence>
<dbReference type="PANTHER" id="PTHR10815">
    <property type="entry name" value="METHYLATED-DNA--PROTEIN-CYSTEINE METHYLTRANSFERASE"/>
    <property type="match status" value="1"/>
</dbReference>
<dbReference type="Gene3D" id="1.10.10.10">
    <property type="entry name" value="Winged helix-like DNA-binding domain superfamily/Winged helix DNA-binding domain"/>
    <property type="match status" value="1"/>
</dbReference>
<keyword evidence="3" id="KW-0808">Transferase</keyword>
<dbReference type="Pfam" id="PF01035">
    <property type="entry name" value="DNA_binding_1"/>
    <property type="match status" value="1"/>
</dbReference>
<evidence type="ECO:0000256" key="1">
    <source>
        <dbReference type="ARBA" id="ARBA00001286"/>
    </source>
</evidence>
<accession>A0ABN1KET6</accession>
<comment type="caution">
    <text evidence="8">The sequence shown here is derived from an EMBL/GenBank/DDBJ whole genome shotgun (WGS) entry which is preliminary data.</text>
</comment>
<dbReference type="CDD" id="cd06445">
    <property type="entry name" value="ATase"/>
    <property type="match status" value="1"/>
</dbReference>
<comment type="catalytic activity">
    <reaction evidence="6">
        <text>a 6-O-methyl-2'-deoxyguanosine in DNA + L-cysteinyl-[protein] = S-methyl-L-cysteinyl-[protein] + a 2'-deoxyguanosine in DNA</text>
        <dbReference type="Rhea" id="RHEA:24000"/>
        <dbReference type="Rhea" id="RHEA-COMP:10131"/>
        <dbReference type="Rhea" id="RHEA-COMP:10132"/>
        <dbReference type="Rhea" id="RHEA-COMP:11367"/>
        <dbReference type="Rhea" id="RHEA-COMP:11368"/>
        <dbReference type="ChEBI" id="CHEBI:29950"/>
        <dbReference type="ChEBI" id="CHEBI:82612"/>
        <dbReference type="ChEBI" id="CHEBI:85445"/>
        <dbReference type="ChEBI" id="CHEBI:85448"/>
        <dbReference type="EC" id="2.1.1.63"/>
    </reaction>
</comment>
<keyword evidence="5" id="KW-0234">DNA repair</keyword>
<sequence length="187" mass="19665">MTGGTALFDTPVGACGLGWGDDGRLRGCCLPEADPAHTARRLRHQFPELPWHDTLPPAMAVVARRWLAVLTEGSRDTLADVALNFDGHAPFHVQVWQLARQIPPGQTRSYGEMARLLDQPPAMARAVGQALGRNPFAPIVPCHRILAAGGLAGGFSASGGVPLKLQLLQLEGAGLGAAASPDQPGLF</sequence>
<dbReference type="PANTHER" id="PTHR10815:SF5">
    <property type="entry name" value="METHYLATED-DNA--PROTEIN-CYSTEINE METHYLTRANSFERASE"/>
    <property type="match status" value="1"/>
</dbReference>